<evidence type="ECO:0000313" key="5">
    <source>
        <dbReference type="Proteomes" id="UP000183812"/>
    </source>
</evidence>
<feature type="domain" description="L-fucose isomerase C-terminal" evidence="3">
    <location>
        <begin position="345"/>
        <end position="473"/>
    </location>
</feature>
<dbReference type="Pfam" id="PF02952">
    <property type="entry name" value="Fucose_iso_C"/>
    <property type="match status" value="1"/>
</dbReference>
<dbReference type="GO" id="GO:0008736">
    <property type="term" value="F:L-fucose isomerase activity"/>
    <property type="evidence" value="ECO:0007669"/>
    <property type="project" value="InterPro"/>
</dbReference>
<dbReference type="PANTHER" id="PTHR36120">
    <property type="entry name" value="FUCOSE ISOMERASE"/>
    <property type="match status" value="1"/>
</dbReference>
<dbReference type="PANTHER" id="PTHR36120:SF1">
    <property type="entry name" value="L-FUCOSE ISOMERASE C-TERMINAL DOMAIN-CONTAINING PROTEIN"/>
    <property type="match status" value="1"/>
</dbReference>
<dbReference type="GO" id="GO:0006004">
    <property type="term" value="P:fucose metabolic process"/>
    <property type="evidence" value="ECO:0007669"/>
    <property type="project" value="InterPro"/>
</dbReference>
<evidence type="ECO:0000259" key="3">
    <source>
        <dbReference type="Pfam" id="PF02952"/>
    </source>
</evidence>
<evidence type="ECO:0000313" key="4">
    <source>
        <dbReference type="EMBL" id="SDF58496.1"/>
    </source>
</evidence>
<dbReference type="EMBL" id="FNAY01000013">
    <property type="protein sequence ID" value="SDF58496.1"/>
    <property type="molecule type" value="Genomic_DNA"/>
</dbReference>
<dbReference type="AlphaFoldDB" id="A0A1G7MA39"/>
<dbReference type="InterPro" id="IPR009015">
    <property type="entry name" value="Fucose_isomerase_N/cen_sf"/>
</dbReference>
<name>A0A1G7MA39_RHOCA</name>
<dbReference type="OrthoDB" id="5838738at2"/>
<keyword evidence="1 4" id="KW-0413">Isomerase</keyword>
<dbReference type="RefSeq" id="WP_074554641.1">
    <property type="nucleotide sequence ID" value="NZ_CP119563.1"/>
</dbReference>
<dbReference type="SUPFAM" id="SSF53743">
    <property type="entry name" value="FucI/AraA N-terminal and middle domains"/>
    <property type="match status" value="1"/>
</dbReference>
<keyword evidence="2" id="KW-0119">Carbohydrate metabolism</keyword>
<organism evidence="4 5">
    <name type="scientific">Rhodobacter capsulatus</name>
    <name type="common">Rhodopseudomonas capsulata</name>
    <dbReference type="NCBI Taxonomy" id="1061"/>
    <lineage>
        <taxon>Bacteria</taxon>
        <taxon>Pseudomonadati</taxon>
        <taxon>Pseudomonadota</taxon>
        <taxon>Alphaproteobacteria</taxon>
        <taxon>Rhodobacterales</taxon>
        <taxon>Rhodobacter group</taxon>
        <taxon>Rhodobacter</taxon>
    </lineage>
</organism>
<protein>
    <submittedName>
        <fullName evidence="4">L-fucose isomerase</fullName>
    </submittedName>
</protein>
<dbReference type="InterPro" id="IPR015888">
    <property type="entry name" value="Fuc_isomerase_C"/>
</dbReference>
<evidence type="ECO:0000256" key="1">
    <source>
        <dbReference type="ARBA" id="ARBA00023235"/>
    </source>
</evidence>
<dbReference type="Proteomes" id="UP000183812">
    <property type="component" value="Unassembled WGS sequence"/>
</dbReference>
<proteinExistence type="predicted"/>
<gene>
    <name evidence="4" type="ORF">SAMN04244550_02479</name>
</gene>
<accession>A0A1G7MA39</accession>
<reference evidence="4 5" key="1">
    <citation type="submission" date="2016-10" db="EMBL/GenBank/DDBJ databases">
        <authorList>
            <person name="de Groot N.N."/>
        </authorList>
    </citation>
    <scope>NUCLEOTIDE SEQUENCE [LARGE SCALE GENOMIC DNA]</scope>
    <source>
        <strain evidence="5">DSM 938 / 37b4</strain>
    </source>
</reference>
<sequence>MSQHIHRKVTLGVVIGSRAFFSPAPCKDARDEVLAQLARLGVNAVILPHEATANGAVQSIADAELYAKHFKAHRDDIDGLVICLPNFGDEIAIAELVNRAKLNVPILLQASNDEIGKVDVHSRRDAFCGKFSVANNFWQYGVPFTETTTHTCDTGGTEFGADLERFARTCRTVRGLRNARIGAIGARTSPFQTMRFSEKLLQASGMTVVTADLSELLQAAGAIDDADPDLAAKLAKLKAYGKIPAHIQPGQILKQAKWTLAVNRWIEDNGCDASAIQCWRSLQDNFGCATCVTMSMMGEELLPSACEVDVIGAVSMYALALASGQPAALLDWNNNYGTEPDKCVCTHCGNYPKSFIGDVPEIGELDVLGETIGRSKCFGAVKGKVKAGPMTYFRLSTDDRNGTMKCYLGQGDFTDDPFGMDGGIAVAHVPHLRKLMKFVSHNGFEHHVAMVRGHVADVLNEAVVRYLGWPIYHHGGEPEPQLFTPHRF</sequence>
<evidence type="ECO:0000256" key="2">
    <source>
        <dbReference type="ARBA" id="ARBA00023277"/>
    </source>
</evidence>
<dbReference type="GO" id="GO:0005737">
    <property type="term" value="C:cytoplasm"/>
    <property type="evidence" value="ECO:0007669"/>
    <property type="project" value="InterPro"/>
</dbReference>